<sequence length="224" mass="25092">MLRRPRDPRQAHLLTVASLRWVVRNRAWTPYYLVRYWRYLKLRVRHRDVVTEGFCFLGRDVDLAVRRGHGRIVLGKWVHLGDGTRLRAHEGTLRIGDKVVLGANNTINCMLDIEIGATSLLADGIYICDFDHKISDLDVPIKDQGIVKSPVRIGPDCWLGVKVTVLRGTTVGRGSVLAAHTVVRGTVPPESVVAGVPGRVVKNRRAALVQRSAAPRRLRRAPRP</sequence>
<proteinExistence type="predicted"/>
<dbReference type="Gene3D" id="2.160.10.10">
    <property type="entry name" value="Hexapeptide repeat proteins"/>
    <property type="match status" value="1"/>
</dbReference>
<dbReference type="InterPro" id="IPR011004">
    <property type="entry name" value="Trimer_LpxA-like_sf"/>
</dbReference>
<dbReference type="InterPro" id="IPR051159">
    <property type="entry name" value="Hexapeptide_acetyltransf"/>
</dbReference>
<dbReference type="AlphaFoldDB" id="A0A6J4KTX4"/>
<dbReference type="EMBL" id="CADCUG010000008">
    <property type="protein sequence ID" value="CAA9315246.1"/>
    <property type="molecule type" value="Genomic_DNA"/>
</dbReference>
<evidence type="ECO:0000313" key="1">
    <source>
        <dbReference type="EMBL" id="CAA9315246.1"/>
    </source>
</evidence>
<dbReference type="Pfam" id="PF00132">
    <property type="entry name" value="Hexapep"/>
    <property type="match status" value="1"/>
</dbReference>
<reference evidence="1" key="1">
    <citation type="submission" date="2020-02" db="EMBL/GenBank/DDBJ databases">
        <authorList>
            <person name="Meier V. D."/>
        </authorList>
    </citation>
    <scope>NUCLEOTIDE SEQUENCE</scope>
    <source>
        <strain evidence="1">AVDCRST_MAG29</strain>
        <strain evidence="2">AVDCRST_MAG46</strain>
    </source>
</reference>
<keyword evidence="1" id="KW-0012">Acyltransferase</keyword>
<organism evidence="1">
    <name type="scientific">uncultured Nocardioidaceae bacterium</name>
    <dbReference type="NCBI Taxonomy" id="253824"/>
    <lineage>
        <taxon>Bacteria</taxon>
        <taxon>Bacillati</taxon>
        <taxon>Actinomycetota</taxon>
        <taxon>Actinomycetes</taxon>
        <taxon>Propionibacteriales</taxon>
        <taxon>Nocardioidaceae</taxon>
        <taxon>environmental samples</taxon>
    </lineage>
</organism>
<dbReference type="SUPFAM" id="SSF51161">
    <property type="entry name" value="Trimeric LpxA-like enzymes"/>
    <property type="match status" value="1"/>
</dbReference>
<dbReference type="GO" id="GO:0008870">
    <property type="term" value="F:galactoside O-acetyltransferase activity"/>
    <property type="evidence" value="ECO:0007669"/>
    <property type="project" value="UniProtKB-EC"/>
</dbReference>
<protein>
    <submittedName>
        <fullName evidence="1">Galactoside O-acetyltransferase</fullName>
        <ecNumber evidence="1">2.3.1.18</ecNumber>
    </submittedName>
</protein>
<dbReference type="InterPro" id="IPR001451">
    <property type="entry name" value="Hexapep"/>
</dbReference>
<gene>
    <name evidence="1" type="ORF">AVDCRST_MAG29-78</name>
    <name evidence="2" type="ORF">AVDCRST_MAG46-2953</name>
</gene>
<evidence type="ECO:0000313" key="2">
    <source>
        <dbReference type="EMBL" id="CAA9356396.1"/>
    </source>
</evidence>
<dbReference type="EC" id="2.3.1.18" evidence="1"/>
<keyword evidence="1" id="KW-0808">Transferase</keyword>
<accession>A0A6J4KTX4</accession>
<dbReference type="PANTHER" id="PTHR23416">
    <property type="entry name" value="SIALIC ACID SYNTHASE-RELATED"/>
    <property type="match status" value="1"/>
</dbReference>
<name>A0A6J4KTX4_9ACTN</name>
<dbReference type="CDD" id="cd04647">
    <property type="entry name" value="LbH_MAT_like"/>
    <property type="match status" value="1"/>
</dbReference>
<dbReference type="EMBL" id="CADCUD010000204">
    <property type="protein sequence ID" value="CAA9356396.1"/>
    <property type="molecule type" value="Genomic_DNA"/>
</dbReference>
<dbReference type="PANTHER" id="PTHR23416:SF78">
    <property type="entry name" value="LIPOPOLYSACCHARIDE BIOSYNTHESIS O-ACETYL TRANSFERASE WBBJ-RELATED"/>
    <property type="match status" value="1"/>
</dbReference>